<dbReference type="Pfam" id="PF03706">
    <property type="entry name" value="LPG_synthase_TM"/>
    <property type="match status" value="1"/>
</dbReference>
<dbReference type="InterPro" id="IPR022791">
    <property type="entry name" value="L-PG_synthase/AglD"/>
</dbReference>
<comment type="subcellular location">
    <subcellularLocation>
        <location evidence="1">Cell membrane</location>
        <topology evidence="1">Multi-pass membrane protein</topology>
    </subcellularLocation>
</comment>
<feature type="transmembrane region" description="Helical" evidence="6">
    <location>
        <begin position="164"/>
        <end position="183"/>
    </location>
</feature>
<dbReference type="EMBL" id="JACPUR010000019">
    <property type="protein sequence ID" value="MBI3127798.1"/>
    <property type="molecule type" value="Genomic_DNA"/>
</dbReference>
<dbReference type="NCBIfam" id="TIGR00374">
    <property type="entry name" value="flippase-like domain"/>
    <property type="match status" value="1"/>
</dbReference>
<evidence type="ECO:0000313" key="8">
    <source>
        <dbReference type="Proteomes" id="UP000782312"/>
    </source>
</evidence>
<feature type="transmembrane region" description="Helical" evidence="6">
    <location>
        <begin position="307"/>
        <end position="332"/>
    </location>
</feature>
<accession>A0A932MNI4</accession>
<organism evidence="7 8">
    <name type="scientific">Tectimicrobiota bacterium</name>
    <dbReference type="NCBI Taxonomy" id="2528274"/>
    <lineage>
        <taxon>Bacteria</taxon>
        <taxon>Pseudomonadati</taxon>
        <taxon>Nitrospinota/Tectimicrobiota group</taxon>
        <taxon>Candidatus Tectimicrobiota</taxon>
    </lineage>
</organism>
<dbReference type="Proteomes" id="UP000782312">
    <property type="component" value="Unassembled WGS sequence"/>
</dbReference>
<evidence type="ECO:0000313" key="7">
    <source>
        <dbReference type="EMBL" id="MBI3127798.1"/>
    </source>
</evidence>
<reference evidence="7" key="1">
    <citation type="submission" date="2020-07" db="EMBL/GenBank/DDBJ databases">
        <title>Huge and variable diversity of episymbiotic CPR bacteria and DPANN archaea in groundwater ecosystems.</title>
        <authorList>
            <person name="He C.Y."/>
            <person name="Keren R."/>
            <person name="Whittaker M."/>
            <person name="Farag I.F."/>
            <person name="Doudna J."/>
            <person name="Cate J.H.D."/>
            <person name="Banfield J.F."/>
        </authorList>
    </citation>
    <scope>NUCLEOTIDE SEQUENCE</scope>
    <source>
        <strain evidence="7">NC_groundwater_763_Ag_S-0.2um_68_21</strain>
    </source>
</reference>
<evidence type="ECO:0000256" key="5">
    <source>
        <dbReference type="ARBA" id="ARBA00023136"/>
    </source>
</evidence>
<dbReference type="GO" id="GO:0005886">
    <property type="term" value="C:plasma membrane"/>
    <property type="evidence" value="ECO:0007669"/>
    <property type="project" value="UniProtKB-SubCell"/>
</dbReference>
<dbReference type="PANTHER" id="PTHR39087">
    <property type="entry name" value="UPF0104 MEMBRANE PROTEIN MJ1595"/>
    <property type="match status" value="1"/>
</dbReference>
<feature type="transmembrane region" description="Helical" evidence="6">
    <location>
        <begin position="229"/>
        <end position="250"/>
    </location>
</feature>
<name>A0A932MNI4_UNCTE</name>
<dbReference type="AlphaFoldDB" id="A0A932MNI4"/>
<keyword evidence="2" id="KW-1003">Cell membrane</keyword>
<keyword evidence="3 6" id="KW-0812">Transmembrane</keyword>
<evidence type="ECO:0000256" key="1">
    <source>
        <dbReference type="ARBA" id="ARBA00004651"/>
    </source>
</evidence>
<evidence type="ECO:0000256" key="4">
    <source>
        <dbReference type="ARBA" id="ARBA00022989"/>
    </source>
</evidence>
<proteinExistence type="predicted"/>
<sequence>MASSALGHSMTRRYGPKTALGLVLTVLFLWLAFRKTPWGEFARTMGGVELLPVAGAVACQILSNVLRAGRWKLFLLGSRPDLRTHDAFAALMVGYGVNVALPRGGEVARAVFLQRVAGVPLGAGLSTVITERLLDLVTLAALFPPLLLIYRGRLERVFPGIGNAMLLTAILSAAALGAAWWLARNPEASVRRMGGLSRRLAPSLAERIGAASGHFLKGLGGIFERQAATGIALLTGAIWFFYAVGFWLLFQAFGFARTASPGLGDALGVTLVMAVAYALPSPGGTGTTHFFASRFLTGMLAVGSAEALAYATLAHALGVLPGILMGGVYALLARSPRK</sequence>
<dbReference type="PANTHER" id="PTHR39087:SF2">
    <property type="entry name" value="UPF0104 MEMBRANE PROTEIN MJ1595"/>
    <property type="match status" value="1"/>
</dbReference>
<protein>
    <submittedName>
        <fullName evidence="7">Flippase-like domain-containing protein</fullName>
    </submittedName>
</protein>
<evidence type="ECO:0000256" key="3">
    <source>
        <dbReference type="ARBA" id="ARBA00022692"/>
    </source>
</evidence>
<evidence type="ECO:0000256" key="6">
    <source>
        <dbReference type="SAM" id="Phobius"/>
    </source>
</evidence>
<keyword evidence="5 6" id="KW-0472">Membrane</keyword>
<keyword evidence="4 6" id="KW-1133">Transmembrane helix</keyword>
<evidence type="ECO:0000256" key="2">
    <source>
        <dbReference type="ARBA" id="ARBA00022475"/>
    </source>
</evidence>
<gene>
    <name evidence="7" type="ORF">HYZ11_09360</name>
</gene>
<comment type="caution">
    <text evidence="7">The sequence shown here is derived from an EMBL/GenBank/DDBJ whole genome shotgun (WGS) entry which is preliminary data.</text>
</comment>